<dbReference type="PANTHER" id="PTHR10605:SF56">
    <property type="entry name" value="BIFUNCTIONAL HEPARAN SULFATE N-DEACETYLASE_N-SULFOTRANSFERASE"/>
    <property type="match status" value="1"/>
</dbReference>
<gene>
    <name evidence="2" type="ORF">ACFQO1_06900</name>
</gene>
<evidence type="ECO:0000256" key="1">
    <source>
        <dbReference type="ARBA" id="ARBA00022679"/>
    </source>
</evidence>
<accession>A0ABW2MRT1</accession>
<dbReference type="PANTHER" id="PTHR10605">
    <property type="entry name" value="HEPARAN SULFATE SULFOTRANSFERASE"/>
    <property type="match status" value="1"/>
</dbReference>
<dbReference type="GO" id="GO:0016740">
    <property type="term" value="F:transferase activity"/>
    <property type="evidence" value="ECO:0007669"/>
    <property type="project" value="UniProtKB-KW"/>
</dbReference>
<protein>
    <submittedName>
        <fullName evidence="2">Sulfotransferase family protein</fullName>
        <ecNumber evidence="2">2.8.2.-</ecNumber>
    </submittedName>
</protein>
<dbReference type="EC" id="2.8.2.-" evidence="2"/>
<dbReference type="EMBL" id="JBHTBN010000003">
    <property type="protein sequence ID" value="MFC7357408.1"/>
    <property type="molecule type" value="Genomic_DNA"/>
</dbReference>
<dbReference type="RefSeq" id="WP_380217255.1">
    <property type="nucleotide sequence ID" value="NZ_JBHTBN010000003.1"/>
</dbReference>
<keyword evidence="3" id="KW-1185">Reference proteome</keyword>
<evidence type="ECO:0000313" key="2">
    <source>
        <dbReference type="EMBL" id="MFC7357408.1"/>
    </source>
</evidence>
<reference evidence="3" key="1">
    <citation type="journal article" date="2019" name="Int. J. Syst. Evol. Microbiol.">
        <title>The Global Catalogue of Microorganisms (GCM) 10K type strain sequencing project: providing services to taxonomists for standard genome sequencing and annotation.</title>
        <authorList>
            <consortium name="The Broad Institute Genomics Platform"/>
            <consortium name="The Broad Institute Genome Sequencing Center for Infectious Disease"/>
            <person name="Wu L."/>
            <person name="Ma J."/>
        </authorList>
    </citation>
    <scope>NUCLEOTIDE SEQUENCE [LARGE SCALE GENOMIC DNA]</scope>
    <source>
        <strain evidence="3">CGMCC 1.16306</strain>
    </source>
</reference>
<dbReference type="InterPro" id="IPR037359">
    <property type="entry name" value="NST/OST"/>
</dbReference>
<evidence type="ECO:0000313" key="3">
    <source>
        <dbReference type="Proteomes" id="UP001596415"/>
    </source>
</evidence>
<dbReference type="InterPro" id="IPR027417">
    <property type="entry name" value="P-loop_NTPase"/>
</dbReference>
<proteinExistence type="predicted"/>
<name>A0ABW2MRT1_9FLAO</name>
<comment type="caution">
    <text evidence="2">The sequence shown here is derived from an EMBL/GenBank/DDBJ whole genome shotgun (WGS) entry which is preliminary data.</text>
</comment>
<dbReference type="Proteomes" id="UP001596415">
    <property type="component" value="Unassembled WGS sequence"/>
</dbReference>
<dbReference type="Pfam" id="PF13469">
    <property type="entry name" value="Sulfotransfer_3"/>
    <property type="match status" value="1"/>
</dbReference>
<organism evidence="2 3">
    <name type="scientific">Jejudonia soesokkakensis</name>
    <dbReference type="NCBI Taxonomy" id="1323432"/>
    <lineage>
        <taxon>Bacteria</taxon>
        <taxon>Pseudomonadati</taxon>
        <taxon>Bacteroidota</taxon>
        <taxon>Flavobacteriia</taxon>
        <taxon>Flavobacteriales</taxon>
        <taxon>Flavobacteriaceae</taxon>
        <taxon>Jejudonia</taxon>
    </lineage>
</organism>
<keyword evidence="1 2" id="KW-0808">Transferase</keyword>
<dbReference type="SUPFAM" id="SSF52540">
    <property type="entry name" value="P-loop containing nucleoside triphosphate hydrolases"/>
    <property type="match status" value="1"/>
</dbReference>
<dbReference type="Gene3D" id="3.40.50.300">
    <property type="entry name" value="P-loop containing nucleotide triphosphate hydrolases"/>
    <property type="match status" value="1"/>
</dbReference>
<sequence length="293" mass="34302">MEEGKVNLFIVGAMKAGTTSFVEMLSQHPDIYVPPIKEPHYFIEKLPKSLYEPSRFFNLDSYFDKDFPKSLHITKVEKKAHYKKLYSLAKNEKYCVDASTAYLHAPGVSEAIYNYNPSAKIIILLRDPFKRAYSHYKMDLGLGRTSEKFETLIEKEVKQYEANSLPWNSYLGMSFYDRQVKSFIEKFEHVLVIQLEDLLNNSKNELKTLSDFLEISTFRVTEGSTKNISRTLRFQKVFFFLKRVGLKDYFSKIIGTKTRQYLFRISSKKASETIELDEKLKLKVLEIFKSETM</sequence>